<dbReference type="GO" id="GO:0003677">
    <property type="term" value="F:DNA binding"/>
    <property type="evidence" value="ECO:0007669"/>
    <property type="project" value="UniProtKB-KW"/>
</dbReference>
<name>A0A8D5JH82_9BACT</name>
<evidence type="ECO:0000256" key="4">
    <source>
        <dbReference type="ARBA" id="ARBA00022801"/>
    </source>
</evidence>
<dbReference type="PANTHER" id="PTHR30591:SF1">
    <property type="entry name" value="RECBCD ENZYME SUBUNIT RECC"/>
    <property type="match status" value="1"/>
</dbReference>
<keyword evidence="6" id="KW-0269">Exonuclease</keyword>
<organism evidence="11 12">
    <name type="scientific">Desulfomarina profundi</name>
    <dbReference type="NCBI Taxonomy" id="2772557"/>
    <lineage>
        <taxon>Bacteria</taxon>
        <taxon>Pseudomonadati</taxon>
        <taxon>Thermodesulfobacteriota</taxon>
        <taxon>Desulfobulbia</taxon>
        <taxon>Desulfobulbales</taxon>
        <taxon>Desulfobulbaceae</taxon>
        <taxon>Desulfomarina</taxon>
    </lineage>
</organism>
<dbReference type="Pfam" id="PF17946">
    <property type="entry name" value="RecC_C"/>
    <property type="match status" value="1"/>
</dbReference>
<dbReference type="Proteomes" id="UP000826725">
    <property type="component" value="Chromosome"/>
</dbReference>
<dbReference type="NCBIfam" id="TIGR01450">
    <property type="entry name" value="recC"/>
    <property type="match status" value="1"/>
</dbReference>
<keyword evidence="1" id="KW-0540">Nuclease</keyword>
<evidence type="ECO:0000256" key="3">
    <source>
        <dbReference type="ARBA" id="ARBA00022763"/>
    </source>
</evidence>
<keyword evidence="3" id="KW-0227">DNA damage</keyword>
<keyword evidence="4" id="KW-0378">Hydrolase</keyword>
<keyword evidence="5" id="KW-0347">Helicase</keyword>
<evidence type="ECO:0000256" key="7">
    <source>
        <dbReference type="ARBA" id="ARBA00022840"/>
    </source>
</evidence>
<evidence type="ECO:0000256" key="1">
    <source>
        <dbReference type="ARBA" id="ARBA00022722"/>
    </source>
</evidence>
<keyword evidence="8" id="KW-0238">DNA-binding</keyword>
<evidence type="ECO:0000259" key="10">
    <source>
        <dbReference type="Pfam" id="PF17946"/>
    </source>
</evidence>
<dbReference type="HAMAP" id="MF_01486">
    <property type="entry name" value="RecC"/>
    <property type="match status" value="1"/>
</dbReference>
<reference evidence="11" key="1">
    <citation type="submission" date="2020-09" db="EMBL/GenBank/DDBJ databases">
        <title>Desulfogranum mesoprofundum gen. nov., sp. nov., a novel mesophilic, sulfate-reducing chemolithoautotroph isolated from a deep-sea hydrothermal vent chimney in the Suiyo Seamount.</title>
        <authorList>
            <person name="Hashimoto Y."/>
            <person name="Nakagawa S."/>
        </authorList>
    </citation>
    <scope>NUCLEOTIDE SEQUENCE</scope>
    <source>
        <strain evidence="11">KT2</strain>
    </source>
</reference>
<dbReference type="GO" id="GO:0006281">
    <property type="term" value="P:DNA repair"/>
    <property type="evidence" value="ECO:0007669"/>
    <property type="project" value="UniProtKB-KW"/>
</dbReference>
<dbReference type="EMBL" id="AP024086">
    <property type="protein sequence ID" value="BCL61129.1"/>
    <property type="molecule type" value="Genomic_DNA"/>
</dbReference>
<keyword evidence="9" id="KW-0234">DNA repair</keyword>
<keyword evidence="12" id="KW-1185">Reference proteome</keyword>
<evidence type="ECO:0000256" key="6">
    <source>
        <dbReference type="ARBA" id="ARBA00022839"/>
    </source>
</evidence>
<dbReference type="KEGG" id="dbk:DGMP_18220"/>
<dbReference type="InterPro" id="IPR006697">
    <property type="entry name" value="RecC"/>
</dbReference>
<evidence type="ECO:0000256" key="9">
    <source>
        <dbReference type="ARBA" id="ARBA00023204"/>
    </source>
</evidence>
<accession>A0A8D5JH82</accession>
<keyword evidence="2" id="KW-0547">Nucleotide-binding</keyword>
<evidence type="ECO:0000256" key="5">
    <source>
        <dbReference type="ARBA" id="ARBA00022806"/>
    </source>
</evidence>
<proteinExistence type="inferred from homology"/>
<dbReference type="RefSeq" id="WP_228857176.1">
    <property type="nucleotide sequence ID" value="NZ_AP024086.1"/>
</dbReference>
<evidence type="ECO:0000313" key="11">
    <source>
        <dbReference type="EMBL" id="BCL61129.1"/>
    </source>
</evidence>
<evidence type="ECO:0000313" key="12">
    <source>
        <dbReference type="Proteomes" id="UP000826725"/>
    </source>
</evidence>
<keyword evidence="7" id="KW-0067">ATP-binding</keyword>
<dbReference type="GO" id="GO:0008854">
    <property type="term" value="F:exodeoxyribonuclease V activity"/>
    <property type="evidence" value="ECO:0007669"/>
    <property type="project" value="InterPro"/>
</dbReference>
<dbReference type="InterPro" id="IPR041500">
    <property type="entry name" value="RecC_C"/>
</dbReference>
<feature type="domain" description="RecC C-terminal" evidence="10">
    <location>
        <begin position="775"/>
        <end position="990"/>
    </location>
</feature>
<dbReference type="GO" id="GO:0004386">
    <property type="term" value="F:helicase activity"/>
    <property type="evidence" value="ECO:0007669"/>
    <property type="project" value="UniProtKB-KW"/>
</dbReference>
<evidence type="ECO:0000256" key="8">
    <source>
        <dbReference type="ARBA" id="ARBA00023125"/>
    </source>
</evidence>
<dbReference type="PANTHER" id="PTHR30591">
    <property type="entry name" value="RECBCD ENZYME SUBUNIT RECC"/>
    <property type="match status" value="1"/>
</dbReference>
<evidence type="ECO:0000256" key="2">
    <source>
        <dbReference type="ARBA" id="ARBA00022741"/>
    </source>
</evidence>
<dbReference type="AlphaFoldDB" id="A0A8D5JH82"/>
<dbReference type="GO" id="GO:0009338">
    <property type="term" value="C:exodeoxyribonuclease V complex"/>
    <property type="evidence" value="ECO:0007669"/>
    <property type="project" value="InterPro"/>
</dbReference>
<sequence>MFYLHTSNRTENLLHHLGAVIEADDQRTVFDREIFLIQSQGMERMICQFLADTFKVFCNFQFLFPLHFLETIAGQLGLQSGFDGYDRQVFAWRLEAGLRNADSDVFQELRTFMSGTRAGLKRFQLARRLANIFDQYQIMRPEMLESWAVGKTVTGNNSEKWQMLLWQKLQEDPDAGEHRGVLFKRVIDALQQNQSVGKILPRRVSVFGLNTMPPIFLEFLNCLAGHSDVHLFILSPCRQYWGDAAGRRSELVRRVQGTTGNIKKSIGTETDHPLLAGLGQQGRDFQQMMVERVDFQLEFESYEDPLETIEGETVLARVQSDLLQGSIAPVKEKESLDHDDSICLVSCHSAYRETAVLKDYILHRLHTDDSLQLRDIIVMAPDIEQYAAFIPAVFDDIQHSIADFSLQRKNRYIRAFSDFLKLFRGSFGWLEVLDLLRQPVVFPAFGLTAADLECLESWVVDGGVRRGLAKKGEAGEKVSWKAGLERFLVGYCASSECFVDGILPFDNIEGSGGAVLGGLCEFIDIIEESAVHFQQEHTLSRWSEILSGSMERLFDGGEQRDYLELHSLLTDLGAIHGNYHGNPISCDVILEWFTGVVRESRSSSGFLRGQLTFCSMLPMRSVPFRVICLLGLNDGDFPRMDHRPAFDLMADHFKVGDRSVRVDDRYQFLEAILAARSHLYLSFVGQSIRTNEKIPPSVVVSELMELLKKYYGAENSVIEHPLHPFSSRYFKKNGEDRKLFSYDSHSFNIALNLTSGVLPSKSWWEGKINEEVVRIELGELLSFYRNPQIWFLHNILGLRLDNGGRKLPEEHELFRPEGLDQYHVEQRLVKHLLSGEDDREFDKRLRMRGLWPLGEPGSLQYRQKLKEIQQFVEQVSSFDVGESLGEEPFCLQVGQYSFTGTFANRHEKGVLLFRYAKLKGKDLLAAWLHHVTAQRLFGRSTTILVASDQVCHYSPDCTGPSLEHLLDVFVEGCHRPSRFFIEPSFVYCRQAGKTRAKVSPLEKARQNVRSSLDNGYEPAWQQLFGDEGELMLDAEFEKYCHEIMAPVMQGCTDG</sequence>
<dbReference type="GO" id="GO:0005524">
    <property type="term" value="F:ATP binding"/>
    <property type="evidence" value="ECO:0007669"/>
    <property type="project" value="UniProtKB-KW"/>
</dbReference>
<dbReference type="Pfam" id="PF04257">
    <property type="entry name" value="Exonuc_V_gamma"/>
    <property type="match status" value="1"/>
</dbReference>
<dbReference type="GO" id="GO:0006310">
    <property type="term" value="P:DNA recombination"/>
    <property type="evidence" value="ECO:0007669"/>
    <property type="project" value="TreeGrafter"/>
</dbReference>
<dbReference type="PIRSF" id="PIRSF000980">
    <property type="entry name" value="RecC"/>
    <property type="match status" value="1"/>
</dbReference>
<protein>
    <submittedName>
        <fullName evidence="11">RecBCD enzyme subunit RecC</fullName>
    </submittedName>
</protein>
<gene>
    <name evidence="11" type="primary">recC</name>
    <name evidence="11" type="ORF">DGMP_18220</name>
</gene>